<dbReference type="GO" id="GO:0016020">
    <property type="term" value="C:membrane"/>
    <property type="evidence" value="ECO:0007669"/>
    <property type="project" value="UniProtKB-SubCell"/>
</dbReference>
<keyword evidence="9" id="KW-1185">Reference proteome</keyword>
<feature type="transmembrane region" description="Helical" evidence="6">
    <location>
        <begin position="114"/>
        <end position="137"/>
    </location>
</feature>
<reference evidence="8 9" key="1">
    <citation type="submission" date="2016-12" db="EMBL/GenBank/DDBJ databases">
        <title>Draft genome sequences of strains Salinicola socius SMB35, Salinicola sp. MH3R3-1 and Chromohalobacter sp. SMB17 from the Verkhnekamsk potash mining region of Russia.</title>
        <authorList>
            <person name="Mavrodi D.V."/>
            <person name="Olsson B.E."/>
            <person name="Korsakova E.S."/>
            <person name="Pyankova A."/>
            <person name="Mavrodi O.V."/>
            <person name="Plotnikova E.G."/>
        </authorList>
    </citation>
    <scope>NUCLEOTIDE SEQUENCE [LARGE SCALE GENOMIC DNA]</scope>
    <source>
        <strain evidence="8 9">SMB35</strain>
    </source>
</reference>
<accession>A0A1Q8SXR1</accession>
<keyword evidence="4 6" id="KW-0472">Membrane</keyword>
<evidence type="ECO:0000313" key="8">
    <source>
        <dbReference type="EMBL" id="OLO06224.1"/>
    </source>
</evidence>
<proteinExistence type="predicted"/>
<keyword evidence="3 6" id="KW-1133">Transmembrane helix</keyword>
<evidence type="ECO:0000256" key="4">
    <source>
        <dbReference type="ARBA" id="ARBA00023136"/>
    </source>
</evidence>
<organism evidence="8 9">
    <name type="scientific">Salinicola socius</name>
    <dbReference type="NCBI Taxonomy" id="404433"/>
    <lineage>
        <taxon>Bacteria</taxon>
        <taxon>Pseudomonadati</taxon>
        <taxon>Pseudomonadota</taxon>
        <taxon>Gammaproteobacteria</taxon>
        <taxon>Oceanospirillales</taxon>
        <taxon>Halomonadaceae</taxon>
        <taxon>Salinicola</taxon>
    </lineage>
</organism>
<gene>
    <name evidence="8" type="ORF">BTW07_01660</name>
</gene>
<sequence length="197" mass="20763">MIASLGPRNLARIRSALLVARCTAAAILSYAVADALGLGHPVWAVVSALIVSQETARETRRSFLWRGAGTLIGTGAALPAAVLLMPDPAHPLTATGAAVAICAAIARRWPRMRVCLWTAPLVILTATTDHSILYTAAQRSGEVLLGGMVGAAIHLLLDYAVIRRLAQNWNDRDDATPMLPASEPAQPEVPASGRGRH</sequence>
<evidence type="ECO:0000256" key="3">
    <source>
        <dbReference type="ARBA" id="ARBA00022989"/>
    </source>
</evidence>
<feature type="region of interest" description="Disordered" evidence="5">
    <location>
        <begin position="174"/>
        <end position="197"/>
    </location>
</feature>
<evidence type="ECO:0000256" key="1">
    <source>
        <dbReference type="ARBA" id="ARBA00004141"/>
    </source>
</evidence>
<evidence type="ECO:0000256" key="5">
    <source>
        <dbReference type="SAM" id="MobiDB-lite"/>
    </source>
</evidence>
<comment type="caution">
    <text evidence="8">The sequence shown here is derived from an EMBL/GenBank/DDBJ whole genome shotgun (WGS) entry which is preliminary data.</text>
</comment>
<keyword evidence="2 6" id="KW-0812">Transmembrane</keyword>
<dbReference type="EMBL" id="MSDO01000001">
    <property type="protein sequence ID" value="OLO06224.1"/>
    <property type="molecule type" value="Genomic_DNA"/>
</dbReference>
<protein>
    <recommendedName>
        <fullName evidence="7">Integral membrane bound transporter domain-containing protein</fullName>
    </recommendedName>
</protein>
<evidence type="ECO:0000259" key="7">
    <source>
        <dbReference type="Pfam" id="PF13515"/>
    </source>
</evidence>
<feature type="transmembrane region" description="Helical" evidence="6">
    <location>
        <begin position="143"/>
        <end position="162"/>
    </location>
</feature>
<evidence type="ECO:0000256" key="6">
    <source>
        <dbReference type="SAM" id="Phobius"/>
    </source>
</evidence>
<dbReference type="Pfam" id="PF13515">
    <property type="entry name" value="FUSC_2"/>
    <property type="match status" value="1"/>
</dbReference>
<feature type="transmembrane region" description="Helical" evidence="6">
    <location>
        <begin position="89"/>
        <end position="107"/>
    </location>
</feature>
<dbReference type="AlphaFoldDB" id="A0A1Q8SXR1"/>
<dbReference type="Proteomes" id="UP000186878">
    <property type="component" value="Unassembled WGS sequence"/>
</dbReference>
<name>A0A1Q8SXR1_9GAMM</name>
<comment type="subcellular location">
    <subcellularLocation>
        <location evidence="1">Membrane</location>
        <topology evidence="1">Multi-pass membrane protein</topology>
    </subcellularLocation>
</comment>
<dbReference type="InterPro" id="IPR049453">
    <property type="entry name" value="Memb_transporter_dom"/>
</dbReference>
<evidence type="ECO:0000256" key="2">
    <source>
        <dbReference type="ARBA" id="ARBA00022692"/>
    </source>
</evidence>
<dbReference type="STRING" id="404433.BTW07_01660"/>
<feature type="transmembrane region" description="Helical" evidence="6">
    <location>
        <begin position="63"/>
        <end position="83"/>
    </location>
</feature>
<dbReference type="RefSeq" id="WP_075568393.1">
    <property type="nucleotide sequence ID" value="NZ_MSDO01000001.1"/>
</dbReference>
<feature type="domain" description="Integral membrane bound transporter" evidence="7">
    <location>
        <begin position="28"/>
        <end position="152"/>
    </location>
</feature>
<evidence type="ECO:0000313" key="9">
    <source>
        <dbReference type="Proteomes" id="UP000186878"/>
    </source>
</evidence>